<dbReference type="InterPro" id="IPR020846">
    <property type="entry name" value="MFS_dom"/>
</dbReference>
<evidence type="ECO:0000313" key="9">
    <source>
        <dbReference type="Proteomes" id="UP000800235"/>
    </source>
</evidence>
<feature type="transmembrane region" description="Helical" evidence="6">
    <location>
        <begin position="243"/>
        <end position="262"/>
    </location>
</feature>
<feature type="transmembrane region" description="Helical" evidence="6">
    <location>
        <begin position="43"/>
        <end position="69"/>
    </location>
</feature>
<dbReference type="AlphaFoldDB" id="A0A9P4TTI0"/>
<evidence type="ECO:0000256" key="5">
    <source>
        <dbReference type="ARBA" id="ARBA00023136"/>
    </source>
</evidence>
<feature type="transmembrane region" description="Helical" evidence="6">
    <location>
        <begin position="534"/>
        <end position="553"/>
    </location>
</feature>
<dbReference type="SUPFAM" id="SSF103473">
    <property type="entry name" value="MFS general substrate transporter"/>
    <property type="match status" value="2"/>
</dbReference>
<keyword evidence="4 6" id="KW-1133">Transmembrane helix</keyword>
<evidence type="ECO:0000256" key="4">
    <source>
        <dbReference type="ARBA" id="ARBA00022989"/>
    </source>
</evidence>
<feature type="transmembrane region" description="Helical" evidence="6">
    <location>
        <begin position="348"/>
        <end position="370"/>
    </location>
</feature>
<gene>
    <name evidence="8" type="ORF">EJ08DRAFT_702764</name>
</gene>
<feature type="transmembrane region" description="Helical" evidence="6">
    <location>
        <begin position="274"/>
        <end position="291"/>
    </location>
</feature>
<feature type="transmembrane region" description="Helical" evidence="6">
    <location>
        <begin position="111"/>
        <end position="130"/>
    </location>
</feature>
<name>A0A9P4TTI0_9PEZI</name>
<keyword evidence="2" id="KW-0813">Transport</keyword>
<comment type="subcellular location">
    <subcellularLocation>
        <location evidence="1">Membrane</location>
        <topology evidence="1">Multi-pass membrane protein</topology>
    </subcellularLocation>
</comment>
<proteinExistence type="predicted"/>
<feature type="transmembrane region" description="Helical" evidence="6">
    <location>
        <begin position="201"/>
        <end position="222"/>
    </location>
</feature>
<dbReference type="InterPro" id="IPR036259">
    <property type="entry name" value="MFS_trans_sf"/>
</dbReference>
<dbReference type="PROSITE" id="PS50850">
    <property type="entry name" value="MFS"/>
    <property type="match status" value="1"/>
</dbReference>
<dbReference type="Gene3D" id="1.20.1250.20">
    <property type="entry name" value="MFS general substrate transporter like domains"/>
    <property type="match status" value="2"/>
</dbReference>
<feature type="transmembrane region" description="Helical" evidence="6">
    <location>
        <begin position="382"/>
        <end position="400"/>
    </location>
</feature>
<dbReference type="Pfam" id="PF06609">
    <property type="entry name" value="TRI12"/>
    <property type="match status" value="1"/>
</dbReference>
<feature type="transmembrane region" description="Helical" evidence="6">
    <location>
        <begin position="136"/>
        <end position="156"/>
    </location>
</feature>
<feature type="transmembrane region" description="Helical" evidence="6">
    <location>
        <begin position="81"/>
        <end position="99"/>
    </location>
</feature>
<dbReference type="GO" id="GO:0005886">
    <property type="term" value="C:plasma membrane"/>
    <property type="evidence" value="ECO:0007669"/>
    <property type="project" value="TreeGrafter"/>
</dbReference>
<dbReference type="InterPro" id="IPR010573">
    <property type="entry name" value="MFS_Str1/Tri12-like"/>
</dbReference>
<keyword evidence="9" id="KW-1185">Reference proteome</keyword>
<evidence type="ECO:0000259" key="7">
    <source>
        <dbReference type="PROSITE" id="PS50850"/>
    </source>
</evidence>
<comment type="caution">
    <text evidence="8">The sequence shown here is derived from an EMBL/GenBank/DDBJ whole genome shotgun (WGS) entry which is preliminary data.</text>
</comment>
<dbReference type="PANTHER" id="PTHR23501:SF109">
    <property type="entry name" value="MAJOR FACILITATOR SUPERFAMILY (MFS) PROFILE DOMAIN-CONTAINING PROTEIN-RELATED"/>
    <property type="match status" value="1"/>
</dbReference>
<keyword evidence="5 6" id="KW-0472">Membrane</keyword>
<dbReference type="GO" id="GO:0022857">
    <property type="term" value="F:transmembrane transporter activity"/>
    <property type="evidence" value="ECO:0007669"/>
    <property type="project" value="InterPro"/>
</dbReference>
<dbReference type="PROSITE" id="PS00216">
    <property type="entry name" value="SUGAR_TRANSPORT_1"/>
    <property type="match status" value="1"/>
</dbReference>
<feature type="transmembrane region" description="Helical" evidence="6">
    <location>
        <begin position="168"/>
        <end position="195"/>
    </location>
</feature>
<evidence type="ECO:0000256" key="1">
    <source>
        <dbReference type="ARBA" id="ARBA00004141"/>
    </source>
</evidence>
<dbReference type="InterPro" id="IPR005829">
    <property type="entry name" value="Sugar_transporter_CS"/>
</dbReference>
<protein>
    <submittedName>
        <fullName evidence="8">Fungal trichothecene efflux pump</fullName>
    </submittedName>
</protein>
<dbReference type="Proteomes" id="UP000800235">
    <property type="component" value="Unassembled WGS sequence"/>
</dbReference>
<feature type="domain" description="Major facilitator superfamily (MFS) profile" evidence="7">
    <location>
        <begin position="45"/>
        <end position="558"/>
    </location>
</feature>
<evidence type="ECO:0000313" key="8">
    <source>
        <dbReference type="EMBL" id="KAF2419702.1"/>
    </source>
</evidence>
<evidence type="ECO:0000256" key="2">
    <source>
        <dbReference type="ARBA" id="ARBA00022448"/>
    </source>
</evidence>
<evidence type="ECO:0000256" key="3">
    <source>
        <dbReference type="ARBA" id="ARBA00022692"/>
    </source>
</evidence>
<dbReference type="EMBL" id="MU007117">
    <property type="protein sequence ID" value="KAF2419702.1"/>
    <property type="molecule type" value="Genomic_DNA"/>
</dbReference>
<feature type="transmembrane region" description="Helical" evidence="6">
    <location>
        <begin position="406"/>
        <end position="428"/>
    </location>
</feature>
<organism evidence="8 9">
    <name type="scientific">Tothia fuscella</name>
    <dbReference type="NCBI Taxonomy" id="1048955"/>
    <lineage>
        <taxon>Eukaryota</taxon>
        <taxon>Fungi</taxon>
        <taxon>Dikarya</taxon>
        <taxon>Ascomycota</taxon>
        <taxon>Pezizomycotina</taxon>
        <taxon>Dothideomycetes</taxon>
        <taxon>Pleosporomycetidae</taxon>
        <taxon>Venturiales</taxon>
        <taxon>Cylindrosympodiaceae</taxon>
        <taxon>Tothia</taxon>
    </lineage>
</organism>
<sequence length="588" mass="62830">MEHEKDTIHRLEEQHPGHHDELRAHGYALESEELPRGYFTSPFFIGTFVAVGVNLASSTAGFALVAPVLGQINVALGPSPSITWLAYVYTICLAVGLLLVGRLSDLFGRRWFFVVGTFLGVLGGIIGATAKTIPVLIGGQTLIGLSACTGYSYAFVVGEIVPVKYRFLANAVIFAFSLPTAGFGAAISEAFILYTAPGWRWVYYLLIILNGLACALYTGFYFPPTFGDKHEGRVIEWVKNFDYVGMLLFTGGLILFILGLSSGGSLYPWKSARVISFIVIGIICLIALFVYESLATLKEPLIPMHLFKDRGYVASMLSLSLGASVYYSQAIIWPGMAANVYAQGRPMWAGWVACLVGLGITVGEMAGGALCKAIGKAKLQCITVMALGTLFLGLMAVNNVDSPNRAIAIVFVATFFIGWNEAVVFPICSMRIRDQQEIGTAVGVAGSVRSAISTVASTIYTVVLTSRITETLSTQVPADLIKAGLPASSVAGYIEAIAAGGTATALAAVEGLTPSIEKAGGLAYRVAYMDAYRTVFYVSIAIGVIGIIISFFVPNVEEHMIASIATTLHHTGTDNVIMEQKKDHLVSD</sequence>
<reference evidence="8" key="1">
    <citation type="journal article" date="2020" name="Stud. Mycol.">
        <title>101 Dothideomycetes genomes: a test case for predicting lifestyles and emergence of pathogens.</title>
        <authorList>
            <person name="Haridas S."/>
            <person name="Albert R."/>
            <person name="Binder M."/>
            <person name="Bloem J."/>
            <person name="Labutti K."/>
            <person name="Salamov A."/>
            <person name="Andreopoulos B."/>
            <person name="Baker S."/>
            <person name="Barry K."/>
            <person name="Bills G."/>
            <person name="Bluhm B."/>
            <person name="Cannon C."/>
            <person name="Castanera R."/>
            <person name="Culley D."/>
            <person name="Daum C."/>
            <person name="Ezra D."/>
            <person name="Gonzalez J."/>
            <person name="Henrissat B."/>
            <person name="Kuo A."/>
            <person name="Liang C."/>
            <person name="Lipzen A."/>
            <person name="Lutzoni F."/>
            <person name="Magnuson J."/>
            <person name="Mondo S."/>
            <person name="Nolan M."/>
            <person name="Ohm R."/>
            <person name="Pangilinan J."/>
            <person name="Park H.-J."/>
            <person name="Ramirez L."/>
            <person name="Alfaro M."/>
            <person name="Sun H."/>
            <person name="Tritt A."/>
            <person name="Yoshinaga Y."/>
            <person name="Zwiers L.-H."/>
            <person name="Turgeon B."/>
            <person name="Goodwin S."/>
            <person name="Spatafora J."/>
            <person name="Crous P."/>
            <person name="Grigoriev I."/>
        </authorList>
    </citation>
    <scope>NUCLEOTIDE SEQUENCE</scope>
    <source>
        <strain evidence="8">CBS 130266</strain>
    </source>
</reference>
<feature type="transmembrane region" description="Helical" evidence="6">
    <location>
        <begin position="312"/>
        <end position="336"/>
    </location>
</feature>
<keyword evidence="3 6" id="KW-0812">Transmembrane</keyword>
<dbReference type="OrthoDB" id="4161376at2759"/>
<evidence type="ECO:0000256" key="6">
    <source>
        <dbReference type="SAM" id="Phobius"/>
    </source>
</evidence>
<dbReference type="PANTHER" id="PTHR23501">
    <property type="entry name" value="MAJOR FACILITATOR SUPERFAMILY"/>
    <property type="match status" value="1"/>
</dbReference>
<accession>A0A9P4TTI0</accession>